<comment type="cofactor">
    <cofactor evidence="1">
        <name>Zn(2+)</name>
        <dbReference type="ChEBI" id="CHEBI:29105"/>
    </cofactor>
</comment>
<evidence type="ECO:0000256" key="8">
    <source>
        <dbReference type="PROSITE-ProRule" id="PRU00236"/>
    </source>
</evidence>
<dbReference type="CDD" id="cd01408">
    <property type="entry name" value="SIRT1"/>
    <property type="match status" value="1"/>
</dbReference>
<evidence type="ECO:0000256" key="5">
    <source>
        <dbReference type="ARBA" id="ARBA00023027"/>
    </source>
</evidence>
<keyword evidence="12" id="KW-1185">Reference proteome</keyword>
<comment type="catalytic activity">
    <reaction evidence="7">
        <text>N(6)-tetradecanoyl-L-lysyl-[protein] + NAD(+) + H2O = 2''-O-tetradecanoyl-ADP-D-ribose + nicotinamide + L-lysyl-[protein]</text>
        <dbReference type="Rhea" id="RHEA:70567"/>
        <dbReference type="Rhea" id="RHEA-COMP:9752"/>
        <dbReference type="Rhea" id="RHEA-COMP:15437"/>
        <dbReference type="ChEBI" id="CHEBI:15377"/>
        <dbReference type="ChEBI" id="CHEBI:17154"/>
        <dbReference type="ChEBI" id="CHEBI:29969"/>
        <dbReference type="ChEBI" id="CHEBI:57540"/>
        <dbReference type="ChEBI" id="CHEBI:141129"/>
        <dbReference type="ChEBI" id="CHEBI:189674"/>
    </reaction>
    <physiologicalReaction direction="left-to-right" evidence="7">
        <dbReference type="Rhea" id="RHEA:70568"/>
    </physiologicalReaction>
</comment>
<dbReference type="Gene3D" id="3.40.50.1220">
    <property type="entry name" value="TPP-binding domain"/>
    <property type="match status" value="1"/>
</dbReference>
<feature type="binding site" evidence="8">
    <location>
        <position position="293"/>
    </location>
    <ligand>
        <name>Zn(2+)</name>
        <dbReference type="ChEBI" id="CHEBI:29105"/>
    </ligand>
</feature>
<dbReference type="AlphaFoldDB" id="A0A182P6L3"/>
<evidence type="ECO:0000256" key="1">
    <source>
        <dbReference type="ARBA" id="ARBA00001947"/>
    </source>
</evidence>
<name>A0A182P6L3_9DIPT</name>
<dbReference type="PROSITE" id="PS50305">
    <property type="entry name" value="SIRTUIN"/>
    <property type="match status" value="1"/>
</dbReference>
<evidence type="ECO:0000313" key="12">
    <source>
        <dbReference type="Proteomes" id="UP000075885"/>
    </source>
</evidence>
<dbReference type="Gene3D" id="3.30.1600.10">
    <property type="entry name" value="SIR2/SIRT2 'Small Domain"/>
    <property type="match status" value="1"/>
</dbReference>
<dbReference type="Proteomes" id="UP000075885">
    <property type="component" value="Unassembled WGS sequence"/>
</dbReference>
<evidence type="ECO:0000256" key="7">
    <source>
        <dbReference type="ARBA" id="ARBA00048905"/>
    </source>
</evidence>
<feature type="binding site" evidence="8">
    <location>
        <position position="314"/>
    </location>
    <ligand>
        <name>Zn(2+)</name>
        <dbReference type="ChEBI" id="CHEBI:29105"/>
    </ligand>
</feature>
<dbReference type="InterPro" id="IPR026591">
    <property type="entry name" value="Sirtuin_cat_small_dom_sf"/>
</dbReference>
<sequence>MSQEERPAVAAPPSLSHLAPMLHCIGAGGAETDGGDPTVATLTEAAAAAASTASAIAGVSVALTEPASDPTITPLGPSPPGSIVNGLAGPEVDPALADFQQYDDSEDDPEDPYHSESISIERIRQYLSDKLGFYTADGFDDEDGSGGAARRRVLETVDIDGVLKHWKNGGFKKIVTMVGAGISTSAGIPDFRSPDTGLYNNLMKYNLPYPQAIFELEYLHRNPKPFFTLAKELYPGTFKPTPSHYFVRLLEQKGLLVRHYTQNIDTLERIAGISEEKIVEAHGTFYTNHCLECKTAYSLEFVKEKIFADEVPTCPCGGVIKPDIVFFGEGLPERFHMLPHRDFAECDLLIIMGTSLTVQPFASLVEYVNDDCVRLLINRDKVGCSSFGFLRSMMFGEGLCFDLPGNRRDVAWTGNCDDGCFFLADQLGWGDELRKLVETEHAKIKPIRPIAPNPTVAPSVDATDGTVVDMEPAPITDLHHPQQHSILHDDHCLVDDAECLLPEDEHFNDVAEGLSGQASSMVCPGGEEESVHAMATDPHHDHEPSVLEHHHHHHHPSQPNSHHHPQLHHHHTHHNHPENQQQQHQQHEKMDEHHDDEEPVVNQRPKTTMSLEDKT</sequence>
<keyword evidence="4 8" id="KW-0862">Zinc</keyword>
<dbReference type="STRING" id="199890.A0A182P6L3"/>
<dbReference type="VEuPathDB" id="VectorBase:AEPI002561"/>
<evidence type="ECO:0000259" key="10">
    <source>
        <dbReference type="PROSITE" id="PS50305"/>
    </source>
</evidence>
<accession>A0A182P6L3</accession>
<keyword evidence="3 8" id="KW-0479">Metal-binding</keyword>
<feature type="domain" description="Deacetylase sirtuin-type" evidence="10">
    <location>
        <begin position="152"/>
        <end position="430"/>
    </location>
</feature>
<evidence type="ECO:0000256" key="9">
    <source>
        <dbReference type="SAM" id="MobiDB-lite"/>
    </source>
</evidence>
<dbReference type="SUPFAM" id="SSF52467">
    <property type="entry name" value="DHS-like NAD/FAD-binding domain"/>
    <property type="match status" value="1"/>
</dbReference>
<dbReference type="GO" id="GO:0005634">
    <property type="term" value="C:nucleus"/>
    <property type="evidence" value="ECO:0007669"/>
    <property type="project" value="TreeGrafter"/>
</dbReference>
<dbReference type="InterPro" id="IPR003000">
    <property type="entry name" value="Sirtuin"/>
</dbReference>
<proteinExistence type="predicted"/>
<feature type="compositionally biased region" description="Polar residues" evidence="9">
    <location>
        <begin position="604"/>
        <end position="615"/>
    </location>
</feature>
<evidence type="ECO:0000256" key="2">
    <source>
        <dbReference type="ARBA" id="ARBA00022679"/>
    </source>
</evidence>
<reference evidence="11" key="2">
    <citation type="submission" date="2020-05" db="UniProtKB">
        <authorList>
            <consortium name="EnsemblMetazoa"/>
        </authorList>
    </citation>
    <scope>IDENTIFICATION</scope>
    <source>
        <strain evidence="11">Epiroticus2</strain>
    </source>
</reference>
<dbReference type="InterPro" id="IPR026590">
    <property type="entry name" value="Ssirtuin_cat_dom"/>
</dbReference>
<evidence type="ECO:0000256" key="6">
    <source>
        <dbReference type="ARBA" id="ARBA00048378"/>
    </source>
</evidence>
<evidence type="ECO:0000313" key="11">
    <source>
        <dbReference type="EnsemblMetazoa" id="AEPI002561-PA"/>
    </source>
</evidence>
<dbReference type="InterPro" id="IPR029035">
    <property type="entry name" value="DHS-like_NAD/FAD-binding_dom"/>
</dbReference>
<feature type="binding site" evidence="8">
    <location>
        <position position="316"/>
    </location>
    <ligand>
        <name>Zn(2+)</name>
        <dbReference type="ChEBI" id="CHEBI:29105"/>
    </ligand>
</feature>
<dbReference type="GO" id="GO:0017136">
    <property type="term" value="F:histone deacetylase activity, NAD-dependent"/>
    <property type="evidence" value="ECO:0007669"/>
    <property type="project" value="TreeGrafter"/>
</dbReference>
<organism evidence="11 12">
    <name type="scientific">Anopheles epiroticus</name>
    <dbReference type="NCBI Taxonomy" id="199890"/>
    <lineage>
        <taxon>Eukaryota</taxon>
        <taxon>Metazoa</taxon>
        <taxon>Ecdysozoa</taxon>
        <taxon>Arthropoda</taxon>
        <taxon>Hexapoda</taxon>
        <taxon>Insecta</taxon>
        <taxon>Pterygota</taxon>
        <taxon>Neoptera</taxon>
        <taxon>Endopterygota</taxon>
        <taxon>Diptera</taxon>
        <taxon>Nematocera</taxon>
        <taxon>Culicoidea</taxon>
        <taxon>Culicidae</taxon>
        <taxon>Anophelinae</taxon>
        <taxon>Anopheles</taxon>
    </lineage>
</organism>
<dbReference type="GO" id="GO:0070403">
    <property type="term" value="F:NAD+ binding"/>
    <property type="evidence" value="ECO:0007669"/>
    <property type="project" value="InterPro"/>
</dbReference>
<keyword evidence="2" id="KW-0808">Transferase</keyword>
<reference evidence="12" key="1">
    <citation type="submission" date="2013-03" db="EMBL/GenBank/DDBJ databases">
        <title>The Genome Sequence of Anopheles epiroticus epiroticus2.</title>
        <authorList>
            <consortium name="The Broad Institute Genomics Platform"/>
            <person name="Neafsey D.E."/>
            <person name="Howell P."/>
            <person name="Walker B."/>
            <person name="Young S.K."/>
            <person name="Zeng Q."/>
            <person name="Gargeya S."/>
            <person name="Fitzgerald M."/>
            <person name="Haas B."/>
            <person name="Abouelleil A."/>
            <person name="Allen A.W."/>
            <person name="Alvarado L."/>
            <person name="Arachchi H.M."/>
            <person name="Berlin A.M."/>
            <person name="Chapman S.B."/>
            <person name="Gainer-Dewar J."/>
            <person name="Goldberg J."/>
            <person name="Griggs A."/>
            <person name="Gujja S."/>
            <person name="Hansen M."/>
            <person name="Howarth C."/>
            <person name="Imamovic A."/>
            <person name="Ireland A."/>
            <person name="Larimer J."/>
            <person name="McCowan C."/>
            <person name="Murphy C."/>
            <person name="Pearson M."/>
            <person name="Poon T.W."/>
            <person name="Priest M."/>
            <person name="Roberts A."/>
            <person name="Saif S."/>
            <person name="Shea T."/>
            <person name="Sisk P."/>
            <person name="Sykes S."/>
            <person name="Wortman J."/>
            <person name="Nusbaum C."/>
            <person name="Birren B."/>
        </authorList>
    </citation>
    <scope>NUCLEOTIDE SEQUENCE [LARGE SCALE GENOMIC DNA]</scope>
    <source>
        <strain evidence="12">Epiroticus2</strain>
    </source>
</reference>
<dbReference type="InterPro" id="IPR050134">
    <property type="entry name" value="NAD-dep_sirtuin_deacylases"/>
</dbReference>
<evidence type="ECO:0000256" key="3">
    <source>
        <dbReference type="ARBA" id="ARBA00022723"/>
    </source>
</evidence>
<feature type="region of interest" description="Disordered" evidence="9">
    <location>
        <begin position="533"/>
        <end position="615"/>
    </location>
</feature>
<dbReference type="EnsemblMetazoa" id="AEPI002561-RA">
    <property type="protein sequence ID" value="AEPI002561-PA"/>
    <property type="gene ID" value="AEPI002561"/>
</dbReference>
<feature type="active site" description="Proton acceptor" evidence="8">
    <location>
        <position position="282"/>
    </location>
</feature>
<feature type="binding site" evidence="8">
    <location>
        <position position="290"/>
    </location>
    <ligand>
        <name>Zn(2+)</name>
        <dbReference type="ChEBI" id="CHEBI:29105"/>
    </ligand>
</feature>
<comment type="catalytic activity">
    <reaction evidence="6">
        <text>N(6)-hexadecanoyl-L-lysyl-[protein] + NAD(+) + H2O = 2''-O-hexadecanoyl-ADP-D-ribose + nicotinamide + L-lysyl-[protein]</text>
        <dbReference type="Rhea" id="RHEA:70563"/>
        <dbReference type="Rhea" id="RHEA-COMP:9752"/>
        <dbReference type="Rhea" id="RHEA-COMP:14175"/>
        <dbReference type="ChEBI" id="CHEBI:15377"/>
        <dbReference type="ChEBI" id="CHEBI:17154"/>
        <dbReference type="ChEBI" id="CHEBI:29969"/>
        <dbReference type="ChEBI" id="CHEBI:57540"/>
        <dbReference type="ChEBI" id="CHEBI:138936"/>
        <dbReference type="ChEBI" id="CHEBI:189673"/>
    </reaction>
    <physiologicalReaction direction="left-to-right" evidence="6">
        <dbReference type="Rhea" id="RHEA:70564"/>
    </physiologicalReaction>
</comment>
<feature type="compositionally biased region" description="Basic and acidic residues" evidence="9">
    <location>
        <begin position="537"/>
        <end position="548"/>
    </location>
</feature>
<protein>
    <recommendedName>
        <fullName evidence="10">Deacetylase sirtuin-type domain-containing protein</fullName>
    </recommendedName>
</protein>
<feature type="compositionally biased region" description="Basic residues" evidence="9">
    <location>
        <begin position="549"/>
        <end position="574"/>
    </location>
</feature>
<keyword evidence="5" id="KW-0520">NAD</keyword>
<evidence type="ECO:0000256" key="4">
    <source>
        <dbReference type="ARBA" id="ARBA00022833"/>
    </source>
</evidence>
<dbReference type="PANTHER" id="PTHR11085:SF6">
    <property type="entry name" value="NAD-DEPENDENT PROTEIN DEACETYLASE SIRTUIN-2"/>
    <property type="match status" value="1"/>
</dbReference>
<dbReference type="Pfam" id="PF02146">
    <property type="entry name" value="SIR2"/>
    <property type="match status" value="1"/>
</dbReference>
<dbReference type="GO" id="GO:0046872">
    <property type="term" value="F:metal ion binding"/>
    <property type="evidence" value="ECO:0007669"/>
    <property type="project" value="UniProtKB-KW"/>
</dbReference>
<dbReference type="PANTHER" id="PTHR11085">
    <property type="entry name" value="NAD-DEPENDENT PROTEIN DEACYLASE SIRTUIN-5, MITOCHONDRIAL-RELATED"/>
    <property type="match status" value="1"/>
</dbReference>